<keyword evidence="2" id="KW-1185">Reference proteome</keyword>
<dbReference type="EMBL" id="KN817798">
    <property type="protein sequence ID" value="KJA13044.1"/>
    <property type="molecule type" value="Genomic_DNA"/>
</dbReference>
<reference evidence="2" key="1">
    <citation type="submission" date="2014-04" db="EMBL/GenBank/DDBJ databases">
        <title>Evolutionary Origins and Diversification of the Mycorrhizal Mutualists.</title>
        <authorList>
            <consortium name="DOE Joint Genome Institute"/>
            <consortium name="Mycorrhizal Genomics Consortium"/>
            <person name="Kohler A."/>
            <person name="Kuo A."/>
            <person name="Nagy L.G."/>
            <person name="Floudas D."/>
            <person name="Copeland A."/>
            <person name="Barry K.W."/>
            <person name="Cichocki N."/>
            <person name="Veneault-Fourrey C."/>
            <person name="LaButti K."/>
            <person name="Lindquist E.A."/>
            <person name="Lipzen A."/>
            <person name="Lundell T."/>
            <person name="Morin E."/>
            <person name="Murat C."/>
            <person name="Riley R."/>
            <person name="Ohm R."/>
            <person name="Sun H."/>
            <person name="Tunlid A."/>
            <person name="Henrissat B."/>
            <person name="Grigoriev I.V."/>
            <person name="Hibbett D.S."/>
            <person name="Martin F."/>
        </authorList>
    </citation>
    <scope>NUCLEOTIDE SEQUENCE [LARGE SCALE GENOMIC DNA]</scope>
    <source>
        <strain evidence="2">FD-334 SS-4</strain>
    </source>
</reference>
<protein>
    <submittedName>
        <fullName evidence="1">Uncharacterized protein</fullName>
    </submittedName>
</protein>
<gene>
    <name evidence="1" type="ORF">HYPSUDRAFT_605140</name>
</gene>
<dbReference type="AlphaFoldDB" id="A0A0D2N1G2"/>
<dbReference type="Proteomes" id="UP000054270">
    <property type="component" value="Unassembled WGS sequence"/>
</dbReference>
<evidence type="ECO:0000313" key="2">
    <source>
        <dbReference type="Proteomes" id="UP000054270"/>
    </source>
</evidence>
<accession>A0A0D2N1G2</accession>
<proteinExistence type="predicted"/>
<evidence type="ECO:0000313" key="1">
    <source>
        <dbReference type="EMBL" id="KJA13044.1"/>
    </source>
</evidence>
<name>A0A0D2N1G2_HYPSF</name>
<organism evidence="1 2">
    <name type="scientific">Hypholoma sublateritium (strain FD-334 SS-4)</name>
    <dbReference type="NCBI Taxonomy" id="945553"/>
    <lineage>
        <taxon>Eukaryota</taxon>
        <taxon>Fungi</taxon>
        <taxon>Dikarya</taxon>
        <taxon>Basidiomycota</taxon>
        <taxon>Agaricomycotina</taxon>
        <taxon>Agaricomycetes</taxon>
        <taxon>Agaricomycetidae</taxon>
        <taxon>Agaricales</taxon>
        <taxon>Agaricineae</taxon>
        <taxon>Strophariaceae</taxon>
        <taxon>Hypholoma</taxon>
    </lineage>
</organism>
<sequence>MKNDMTFQAACCEQIFRTTMHFRLRARDTRQRRRPAARRRRCEPQHSSWVFRGLGIFDSGPVMCAVAPLRDVAATTLAVLWFRRWVVRALGGCCTRLDEKSYSVCHLAGAPKHTWCLHHGRGVRETFADRRKIQKCGSTAKYACRVVESVAASSTHQLFRDLTVAILYEASVTPLSQIPLCRMLE</sequence>